<evidence type="ECO:0000313" key="2">
    <source>
        <dbReference type="Proteomes" id="UP000018690"/>
    </source>
</evidence>
<dbReference type="Gene3D" id="3.40.50.300">
    <property type="entry name" value="P-loop containing nucleotide triphosphate hydrolases"/>
    <property type="match status" value="1"/>
</dbReference>
<dbReference type="AlphaFoldDB" id="A0A829NRI4"/>
<dbReference type="EMBL" id="AZJF01000004">
    <property type="protein sequence ID" value="ETD17996.1"/>
    <property type="molecule type" value="Genomic_DNA"/>
</dbReference>
<proteinExistence type="predicted"/>
<sequence>MWAWKHPHHNGTLTYTKLEGKVVFNHVDFRYTPEKEVLHGITLYAKQGQIIAFVDVT</sequence>
<reference evidence="1 2" key="1">
    <citation type="submission" date="2013-10" db="EMBL/GenBank/DDBJ databases">
        <title>The Genome Sequence of Ruminococcus gnavus CC55_001C.</title>
        <authorList>
            <consortium name="The Broad Institute Genomics Platform"/>
            <person name="Earl A."/>
            <person name="Allen-Vercoe E."/>
            <person name="Daigneault M."/>
            <person name="Young S.K."/>
            <person name="Zeng Q."/>
            <person name="Gargeya S."/>
            <person name="Fitzgerald M."/>
            <person name="Abouelleil A."/>
            <person name="Alvarado L."/>
            <person name="Chapman S.B."/>
            <person name="Gainer-Dewar J."/>
            <person name="Goldberg J."/>
            <person name="Griggs A."/>
            <person name="Gujja S."/>
            <person name="Hansen M."/>
            <person name="Howarth C."/>
            <person name="Imamovic A."/>
            <person name="Ireland A."/>
            <person name="Larimer J."/>
            <person name="McCowan C."/>
            <person name="Murphy C."/>
            <person name="Pearson M."/>
            <person name="Poon T.W."/>
            <person name="Priest M."/>
            <person name="Roberts A."/>
            <person name="Saif S."/>
            <person name="Shea T."/>
            <person name="Sykes S."/>
            <person name="Wortman J."/>
            <person name="Nusbaum C."/>
            <person name="Birren B."/>
        </authorList>
    </citation>
    <scope>NUCLEOTIDE SEQUENCE [LARGE SCALE GENOMIC DNA]</scope>
    <source>
        <strain evidence="1 2">CC55_001C</strain>
    </source>
</reference>
<protein>
    <recommendedName>
        <fullName evidence="3">ABC transporter domain-containing protein</fullName>
    </recommendedName>
</protein>
<dbReference type="InterPro" id="IPR027417">
    <property type="entry name" value="P-loop_NTPase"/>
</dbReference>
<comment type="caution">
    <text evidence="1">The sequence shown here is derived from an EMBL/GenBank/DDBJ whole genome shotgun (WGS) entry which is preliminary data.</text>
</comment>
<name>A0A829NRI4_MEDG5</name>
<accession>A0A829NRI4</accession>
<evidence type="ECO:0000313" key="1">
    <source>
        <dbReference type="EMBL" id="ETD17996.1"/>
    </source>
</evidence>
<evidence type="ECO:0008006" key="3">
    <source>
        <dbReference type="Google" id="ProtNLM"/>
    </source>
</evidence>
<organism evidence="1 2">
    <name type="scientific">Mediterraneibacter gnavus (strain CC55_001C)</name>
    <dbReference type="NCBI Taxonomy" id="1073375"/>
    <lineage>
        <taxon>Bacteria</taxon>
        <taxon>Bacillati</taxon>
        <taxon>Bacillota</taxon>
        <taxon>Clostridia</taxon>
        <taxon>Lachnospirales</taxon>
        <taxon>Lachnospiraceae</taxon>
        <taxon>Mediterraneibacter</taxon>
    </lineage>
</organism>
<keyword evidence="2" id="KW-1185">Reference proteome</keyword>
<dbReference type="Proteomes" id="UP000018690">
    <property type="component" value="Unassembled WGS sequence"/>
</dbReference>
<gene>
    <name evidence="1" type="ORF">HMPREF1201_01719</name>
</gene>